<dbReference type="Proteomes" id="UP001302257">
    <property type="component" value="Chromosome"/>
</dbReference>
<protein>
    <recommendedName>
        <fullName evidence="3">Ubiquinone biosynthesis protein UbiJ</fullName>
    </recommendedName>
</protein>
<gene>
    <name evidence="1" type="ORF">RAN89_07680</name>
</gene>
<dbReference type="EMBL" id="CP132507">
    <property type="protein sequence ID" value="WNO06296.1"/>
    <property type="molecule type" value="Genomic_DNA"/>
</dbReference>
<sequence>MATQSPFSMLEGLFQNLPSALTPPAWAIEESHRRVVLLLNHVLQQEPQAMERLARQKGCVIHTQWREFTFRVQATPAGLLDLAGADAKPDLTLTITEDSPFVIAQAVMQGGKPSVRIEGDVQLAAEVNWLADHVRWDVEEDLSKILGDAPAHMLMQTCRTMGQALQQFVGKRGAASSESSGKAP</sequence>
<organism evidence="1 2">
    <name type="scientific">Rhodoferax mekongensis</name>
    <dbReference type="NCBI Taxonomy" id="3068341"/>
    <lineage>
        <taxon>Bacteria</taxon>
        <taxon>Pseudomonadati</taxon>
        <taxon>Pseudomonadota</taxon>
        <taxon>Betaproteobacteria</taxon>
        <taxon>Burkholderiales</taxon>
        <taxon>Comamonadaceae</taxon>
        <taxon>Rhodoferax</taxon>
    </lineage>
</organism>
<evidence type="ECO:0000313" key="2">
    <source>
        <dbReference type="Proteomes" id="UP001302257"/>
    </source>
</evidence>
<dbReference type="RefSeq" id="WP_313869006.1">
    <property type="nucleotide sequence ID" value="NZ_CP132507.1"/>
</dbReference>
<dbReference type="PANTHER" id="PTHR38693">
    <property type="entry name" value="UBIQUINONE BIOSYNTHESIS PROTEIN UBIJ"/>
    <property type="match status" value="1"/>
</dbReference>
<name>A0ABZ0B3B2_9BURK</name>
<dbReference type="PANTHER" id="PTHR38693:SF1">
    <property type="entry name" value="UBIQUINONE BIOSYNTHESIS ACCESSORY FACTOR UBIJ"/>
    <property type="match status" value="1"/>
</dbReference>
<accession>A0ABZ0B3B2</accession>
<dbReference type="InterPro" id="IPR038989">
    <property type="entry name" value="UbiJ"/>
</dbReference>
<keyword evidence="2" id="KW-1185">Reference proteome</keyword>
<evidence type="ECO:0000313" key="1">
    <source>
        <dbReference type="EMBL" id="WNO06296.1"/>
    </source>
</evidence>
<proteinExistence type="predicted"/>
<reference evidence="1 2" key="1">
    <citation type="submission" date="2023-08" db="EMBL/GenBank/DDBJ databases">
        <title>Rhodoferax potami sp. nov. and Rhodoferax mekongensis sp. nov., isolated from the Mekong River in Thailand.</title>
        <authorList>
            <person name="Kitikhun S."/>
            <person name="Charoenyingcharoen P."/>
            <person name="Siriarchawattana P."/>
            <person name="Likhitrattanapisal S."/>
            <person name="Nilsakha T."/>
            <person name="Chanpet A."/>
            <person name="Rattanawaree P."/>
            <person name="Ingsriswang S."/>
        </authorList>
    </citation>
    <scope>NUCLEOTIDE SEQUENCE [LARGE SCALE GENOMIC DNA]</scope>
    <source>
        <strain evidence="1 2">TBRC 17307</strain>
    </source>
</reference>
<evidence type="ECO:0008006" key="3">
    <source>
        <dbReference type="Google" id="ProtNLM"/>
    </source>
</evidence>